<gene>
    <name evidence="1" type="ORF">Verru16b_03063</name>
</gene>
<dbReference type="EMBL" id="CP016094">
    <property type="protein sequence ID" value="AOS45972.1"/>
    <property type="molecule type" value="Genomic_DNA"/>
</dbReference>
<name>A0A1D8AYK0_9BACT</name>
<dbReference type="AlphaFoldDB" id="A0A1D8AYK0"/>
<proteinExistence type="predicted"/>
<keyword evidence="2" id="KW-1185">Reference proteome</keyword>
<sequence>MTTLPRIVRLLVLAYLGPLALGAAGPRELDLSGTYDDAGVVVVAAPDQVPGVISLHAMLSLEFVPGLAKLLHDQTGQVRITHEGFLLKVEVLDRDDAVIWHADWKGGEDFGLRDNRIFLRLKPGRFGNDEYVLSFTTVSEHRLLQLEVQRLKPTFFGPVYEAMGTYLFYRI</sequence>
<dbReference type="OrthoDB" id="197538at2"/>
<accession>A0A1D8AYK0</accession>
<evidence type="ECO:0000313" key="2">
    <source>
        <dbReference type="Proteomes" id="UP000095228"/>
    </source>
</evidence>
<dbReference type="RefSeq" id="WP_069963074.1">
    <property type="nucleotide sequence ID" value="NZ_CP016094.1"/>
</dbReference>
<dbReference type="Proteomes" id="UP000095228">
    <property type="component" value="Chromosome"/>
</dbReference>
<organism evidence="1 2">
    <name type="scientific">Lacunisphaera limnophila</name>
    <dbReference type="NCBI Taxonomy" id="1838286"/>
    <lineage>
        <taxon>Bacteria</taxon>
        <taxon>Pseudomonadati</taxon>
        <taxon>Verrucomicrobiota</taxon>
        <taxon>Opitutia</taxon>
        <taxon>Opitutales</taxon>
        <taxon>Opitutaceae</taxon>
        <taxon>Lacunisphaera</taxon>
    </lineage>
</organism>
<dbReference type="KEGG" id="obg:Verru16b_03063"/>
<reference evidence="1 2" key="1">
    <citation type="submission" date="2016-06" db="EMBL/GenBank/DDBJ databases">
        <title>Three novel species with peptidoglycan cell walls form the new genus Lacunisphaera gen. nov. in the family Opitutaceae of the verrucomicrobial subdivision 4.</title>
        <authorList>
            <person name="Rast P."/>
            <person name="Gloeckner I."/>
            <person name="Jogler M."/>
            <person name="Boedeker C."/>
            <person name="Jeske O."/>
            <person name="Wiegand S."/>
            <person name="Reinhardt R."/>
            <person name="Schumann P."/>
            <person name="Rohde M."/>
            <person name="Spring S."/>
            <person name="Gloeckner F.O."/>
            <person name="Jogler C."/>
        </authorList>
    </citation>
    <scope>NUCLEOTIDE SEQUENCE [LARGE SCALE GENOMIC DNA]</scope>
    <source>
        <strain evidence="1 2">IG16b</strain>
    </source>
</reference>
<evidence type="ECO:0000313" key="1">
    <source>
        <dbReference type="EMBL" id="AOS45972.1"/>
    </source>
</evidence>
<protein>
    <submittedName>
        <fullName evidence="1">Uncharacterized protein</fullName>
    </submittedName>
</protein>